<name>A0A381XRP1_9ZZZZ</name>
<feature type="non-terminal residue" evidence="3">
    <location>
        <position position="1"/>
    </location>
</feature>
<keyword evidence="2" id="KW-0378">Hydrolase</keyword>
<gene>
    <name evidence="3" type="ORF">METZ01_LOCUS120242</name>
</gene>
<feature type="non-terminal residue" evidence="3">
    <location>
        <position position="48"/>
    </location>
</feature>
<evidence type="ECO:0008006" key="4">
    <source>
        <dbReference type="Google" id="ProtNLM"/>
    </source>
</evidence>
<dbReference type="GO" id="GO:0046872">
    <property type="term" value="F:metal ion binding"/>
    <property type="evidence" value="ECO:0007669"/>
    <property type="project" value="UniProtKB-KW"/>
</dbReference>
<dbReference type="GO" id="GO:0016812">
    <property type="term" value="F:hydrolase activity, acting on carbon-nitrogen (but not peptide) bonds, in cyclic amides"/>
    <property type="evidence" value="ECO:0007669"/>
    <property type="project" value="InterPro"/>
</dbReference>
<dbReference type="Gene3D" id="3.20.20.140">
    <property type="entry name" value="Metal-dependent hydrolases"/>
    <property type="match status" value="1"/>
</dbReference>
<dbReference type="InterPro" id="IPR032466">
    <property type="entry name" value="Metal_Hydrolase"/>
</dbReference>
<accession>A0A381XRP1</accession>
<dbReference type="EMBL" id="UINC01016126">
    <property type="protein sequence ID" value="SVA67388.1"/>
    <property type="molecule type" value="Genomic_DNA"/>
</dbReference>
<keyword evidence="1" id="KW-0479">Metal-binding</keyword>
<dbReference type="InterPro" id="IPR002195">
    <property type="entry name" value="Dihydroorotase_CS"/>
</dbReference>
<evidence type="ECO:0000256" key="1">
    <source>
        <dbReference type="ARBA" id="ARBA00022723"/>
    </source>
</evidence>
<proteinExistence type="predicted"/>
<evidence type="ECO:0000256" key="2">
    <source>
        <dbReference type="ARBA" id="ARBA00022801"/>
    </source>
</evidence>
<sequence length="48" mass="5262">VKKNSVDAGKEKVKGLILPAALDMHVHFRDPGYPHKEDWKTGSESAAC</sequence>
<organism evidence="3">
    <name type="scientific">marine metagenome</name>
    <dbReference type="NCBI Taxonomy" id="408172"/>
    <lineage>
        <taxon>unclassified sequences</taxon>
        <taxon>metagenomes</taxon>
        <taxon>ecological metagenomes</taxon>
    </lineage>
</organism>
<evidence type="ECO:0000313" key="3">
    <source>
        <dbReference type="EMBL" id="SVA67388.1"/>
    </source>
</evidence>
<dbReference type="SUPFAM" id="SSF51556">
    <property type="entry name" value="Metallo-dependent hydrolases"/>
    <property type="match status" value="1"/>
</dbReference>
<dbReference type="PROSITE" id="PS00482">
    <property type="entry name" value="DIHYDROOROTASE_1"/>
    <property type="match status" value="1"/>
</dbReference>
<dbReference type="AlphaFoldDB" id="A0A381XRP1"/>
<protein>
    <recommendedName>
        <fullName evidence="4">Amidohydrolase-related domain-containing protein</fullName>
    </recommendedName>
</protein>
<reference evidence="3" key="1">
    <citation type="submission" date="2018-05" db="EMBL/GenBank/DDBJ databases">
        <authorList>
            <person name="Lanie J.A."/>
            <person name="Ng W.-L."/>
            <person name="Kazmierczak K.M."/>
            <person name="Andrzejewski T.M."/>
            <person name="Davidsen T.M."/>
            <person name="Wayne K.J."/>
            <person name="Tettelin H."/>
            <person name="Glass J.I."/>
            <person name="Rusch D."/>
            <person name="Podicherti R."/>
            <person name="Tsui H.-C.T."/>
            <person name="Winkler M.E."/>
        </authorList>
    </citation>
    <scope>NUCLEOTIDE SEQUENCE</scope>
</reference>